<accession>A0A9P5TQG0</accession>
<name>A0A9P5TQG0_GYMJU</name>
<organism evidence="3 4">
    <name type="scientific">Gymnopilus junonius</name>
    <name type="common">Spectacular rustgill mushroom</name>
    <name type="synonym">Gymnopilus spectabilis subsp. junonius</name>
    <dbReference type="NCBI Taxonomy" id="109634"/>
    <lineage>
        <taxon>Eukaryota</taxon>
        <taxon>Fungi</taxon>
        <taxon>Dikarya</taxon>
        <taxon>Basidiomycota</taxon>
        <taxon>Agaricomycotina</taxon>
        <taxon>Agaricomycetes</taxon>
        <taxon>Agaricomycetidae</taxon>
        <taxon>Agaricales</taxon>
        <taxon>Agaricineae</taxon>
        <taxon>Hymenogastraceae</taxon>
        <taxon>Gymnopilus</taxon>
    </lineage>
</organism>
<protein>
    <submittedName>
        <fullName evidence="3">Uncharacterized protein</fullName>
    </submittedName>
</protein>
<keyword evidence="2" id="KW-0812">Transmembrane</keyword>
<feature type="transmembrane region" description="Helical" evidence="2">
    <location>
        <begin position="45"/>
        <end position="68"/>
    </location>
</feature>
<reference evidence="3" key="1">
    <citation type="submission" date="2020-11" db="EMBL/GenBank/DDBJ databases">
        <authorList>
            <consortium name="DOE Joint Genome Institute"/>
            <person name="Ahrendt S."/>
            <person name="Riley R."/>
            <person name="Andreopoulos W."/>
            <person name="LaButti K."/>
            <person name="Pangilinan J."/>
            <person name="Ruiz-duenas F.J."/>
            <person name="Barrasa J.M."/>
            <person name="Sanchez-Garcia M."/>
            <person name="Camarero S."/>
            <person name="Miyauchi S."/>
            <person name="Serrano A."/>
            <person name="Linde D."/>
            <person name="Babiker R."/>
            <person name="Drula E."/>
            <person name="Ayuso-Fernandez I."/>
            <person name="Pacheco R."/>
            <person name="Padilla G."/>
            <person name="Ferreira P."/>
            <person name="Barriuso J."/>
            <person name="Kellner H."/>
            <person name="Castanera R."/>
            <person name="Alfaro M."/>
            <person name="Ramirez L."/>
            <person name="Pisabarro A.G."/>
            <person name="Kuo A."/>
            <person name="Tritt A."/>
            <person name="Lipzen A."/>
            <person name="He G."/>
            <person name="Yan M."/>
            <person name="Ng V."/>
            <person name="Cullen D."/>
            <person name="Martin F."/>
            <person name="Rosso M.-N."/>
            <person name="Henrissat B."/>
            <person name="Hibbett D."/>
            <person name="Martinez A.T."/>
            <person name="Grigoriev I.V."/>
        </authorList>
    </citation>
    <scope>NUCLEOTIDE SEQUENCE</scope>
    <source>
        <strain evidence="3">AH 44721</strain>
    </source>
</reference>
<evidence type="ECO:0000313" key="4">
    <source>
        <dbReference type="Proteomes" id="UP000724874"/>
    </source>
</evidence>
<dbReference type="OrthoDB" id="77201at2759"/>
<proteinExistence type="predicted"/>
<sequence>MASGGFADMDRGRGFTAYGQEPKLGAYTPGSTWEPRQPKSSRKKWIIMGLIIALVGVIVVAVTAGVVVSSKNKKNNNLSTSGGNSGSSSQGPSTVSQTNPNDPSTFVKNPAYHQSFYGIAYTPVGSQLPECGNTLEGVIEDIQIMSQLTKRIRIYGADCNQSALVVWLKFNCAIFNALYLTVIHVA</sequence>
<keyword evidence="2" id="KW-0472">Membrane</keyword>
<feature type="compositionally biased region" description="Low complexity" evidence="1">
    <location>
        <begin position="73"/>
        <end position="98"/>
    </location>
</feature>
<evidence type="ECO:0000256" key="2">
    <source>
        <dbReference type="SAM" id="Phobius"/>
    </source>
</evidence>
<feature type="region of interest" description="Disordered" evidence="1">
    <location>
        <begin position="19"/>
        <end position="39"/>
    </location>
</feature>
<feature type="region of interest" description="Disordered" evidence="1">
    <location>
        <begin position="73"/>
        <end position="104"/>
    </location>
</feature>
<dbReference type="Proteomes" id="UP000724874">
    <property type="component" value="Unassembled WGS sequence"/>
</dbReference>
<gene>
    <name evidence="3" type="ORF">CPB84DRAFT_1768840</name>
</gene>
<dbReference type="AlphaFoldDB" id="A0A9P5TQG0"/>
<evidence type="ECO:0000256" key="1">
    <source>
        <dbReference type="SAM" id="MobiDB-lite"/>
    </source>
</evidence>
<keyword evidence="4" id="KW-1185">Reference proteome</keyword>
<comment type="caution">
    <text evidence="3">The sequence shown here is derived from an EMBL/GenBank/DDBJ whole genome shotgun (WGS) entry which is preliminary data.</text>
</comment>
<evidence type="ECO:0000313" key="3">
    <source>
        <dbReference type="EMBL" id="KAF8907297.1"/>
    </source>
</evidence>
<keyword evidence="2" id="KW-1133">Transmembrane helix</keyword>
<dbReference type="EMBL" id="JADNYJ010000015">
    <property type="protein sequence ID" value="KAF8907297.1"/>
    <property type="molecule type" value="Genomic_DNA"/>
</dbReference>